<dbReference type="RefSeq" id="WP_063699156.1">
    <property type="nucleotide sequence ID" value="NZ_LUUB01000045.1"/>
</dbReference>
<dbReference type="STRING" id="1505087.AYJ54_07685"/>
<keyword evidence="2" id="KW-1185">Reference proteome</keyword>
<evidence type="ECO:0000313" key="2">
    <source>
        <dbReference type="Proteomes" id="UP000076959"/>
    </source>
</evidence>
<sequence>MALLAVPATAQSLSSARCALDSRALTFLKLGNLDAAIANDDAPLMAKPQLDSALYGRGLAKRKKRDADGAERAIAAANTINAGIADAFDYYDIQSSSTAASSFRARRHAAMRNYSAFTHQSRTRPMAAALCNASED</sequence>
<evidence type="ECO:0000313" key="1">
    <source>
        <dbReference type="EMBL" id="OAF11738.1"/>
    </source>
</evidence>
<dbReference type="InterPro" id="IPR011990">
    <property type="entry name" value="TPR-like_helical_dom_sf"/>
</dbReference>
<dbReference type="Gene3D" id="1.25.40.10">
    <property type="entry name" value="Tetratricopeptide repeat domain"/>
    <property type="match status" value="1"/>
</dbReference>
<comment type="caution">
    <text evidence="1">The sequence shown here is derived from an EMBL/GenBank/DDBJ whole genome shotgun (WGS) entry which is preliminary data.</text>
</comment>
<dbReference type="SUPFAM" id="SSF48452">
    <property type="entry name" value="TPR-like"/>
    <property type="match status" value="1"/>
</dbReference>
<name>A0A176YVL9_9BRAD</name>
<dbReference type="Proteomes" id="UP000076959">
    <property type="component" value="Unassembled WGS sequence"/>
</dbReference>
<organism evidence="1 2">
    <name type="scientific">Bradyrhizobium centrolobii</name>
    <dbReference type="NCBI Taxonomy" id="1505087"/>
    <lineage>
        <taxon>Bacteria</taxon>
        <taxon>Pseudomonadati</taxon>
        <taxon>Pseudomonadota</taxon>
        <taxon>Alphaproteobacteria</taxon>
        <taxon>Hyphomicrobiales</taxon>
        <taxon>Nitrobacteraceae</taxon>
        <taxon>Bradyrhizobium</taxon>
    </lineage>
</organism>
<accession>A0A176YVL9</accession>
<protein>
    <submittedName>
        <fullName evidence="1">Uncharacterized protein</fullName>
    </submittedName>
</protein>
<dbReference type="AlphaFoldDB" id="A0A176YVL9"/>
<gene>
    <name evidence="1" type="ORF">AYJ54_07685</name>
</gene>
<reference evidence="1 2" key="1">
    <citation type="submission" date="2016-03" db="EMBL/GenBank/DDBJ databases">
        <title>Draft Genome Sequence of the Strain BR 10245 (Bradyrhizobium sp.) isolated from nodules of Centrolobium paraense.</title>
        <authorList>
            <person name="Simoes-Araujo J.L.Sr."/>
            <person name="Barauna A.C."/>
            <person name="Silva K."/>
            <person name="Zilli J.E."/>
        </authorList>
    </citation>
    <scope>NUCLEOTIDE SEQUENCE [LARGE SCALE GENOMIC DNA]</scope>
    <source>
        <strain evidence="1 2">BR 10245</strain>
    </source>
</reference>
<proteinExistence type="predicted"/>
<dbReference type="EMBL" id="LUUB01000045">
    <property type="protein sequence ID" value="OAF11738.1"/>
    <property type="molecule type" value="Genomic_DNA"/>
</dbReference>